<feature type="domain" description="Restriction endonuclease type II NgoFVII C-terminal B3-like DNA-binding" evidence="2">
    <location>
        <begin position="204"/>
        <end position="317"/>
    </location>
</feature>
<evidence type="ECO:0008006" key="5">
    <source>
        <dbReference type="Google" id="ProtNLM"/>
    </source>
</evidence>
<organism evidence="3 4">
    <name type="scientific">Microbacterium aurum</name>
    <dbReference type="NCBI Taxonomy" id="36805"/>
    <lineage>
        <taxon>Bacteria</taxon>
        <taxon>Bacillati</taxon>
        <taxon>Actinomycetota</taxon>
        <taxon>Actinomycetes</taxon>
        <taxon>Micrococcales</taxon>
        <taxon>Microbacteriaceae</taxon>
        <taxon>Microbacterium</taxon>
    </lineage>
</organism>
<dbReference type="AlphaFoldDB" id="A0A1P8UCU3"/>
<dbReference type="Proteomes" id="UP000187185">
    <property type="component" value="Chromosome"/>
</dbReference>
<dbReference type="Pfam" id="PF09565">
    <property type="entry name" value="RE_NgoFVII"/>
    <property type="match status" value="1"/>
</dbReference>
<accession>A0A1P8UCU3</accession>
<dbReference type="Gene3D" id="3.30.870.10">
    <property type="entry name" value="Endonuclease Chain A"/>
    <property type="match status" value="1"/>
</dbReference>
<dbReference type="EMBL" id="CP018762">
    <property type="protein sequence ID" value="APZ35943.1"/>
    <property type="molecule type" value="Genomic_DNA"/>
</dbReference>
<reference evidence="3 4" key="1">
    <citation type="submission" date="2016-12" db="EMBL/GenBank/DDBJ databases">
        <title>Complete genome sequence of Microbacterium aurum KACC 15219.</title>
        <authorList>
            <person name="Jung Y."/>
            <person name="Shin J.-H."/>
            <person name="Lee Y.-J."/>
            <person name="Yi H."/>
            <person name="Bahn Y.-S."/>
            <person name="Kim J.F."/>
            <person name="Lee D.-W."/>
        </authorList>
    </citation>
    <scope>NUCLEOTIDE SEQUENCE [LARGE SCALE GENOMIC DNA]</scope>
    <source>
        <strain evidence="3 4">KACC 15219</strain>
    </source>
</reference>
<keyword evidence="4" id="KW-1185">Reference proteome</keyword>
<proteinExistence type="predicted"/>
<evidence type="ECO:0000313" key="3">
    <source>
        <dbReference type="EMBL" id="APZ35943.1"/>
    </source>
</evidence>
<protein>
    <recommendedName>
        <fullName evidence="5">NgoFVII family restriction endonuclease</fullName>
    </recommendedName>
</protein>
<evidence type="ECO:0000259" key="2">
    <source>
        <dbReference type="Pfam" id="PF20731"/>
    </source>
</evidence>
<dbReference type="InterPro" id="IPR048923">
    <property type="entry name" value="RE_NgoFVII_C"/>
</dbReference>
<dbReference type="CDD" id="cd09117">
    <property type="entry name" value="PLDc_Bfil_DEXD_like"/>
    <property type="match status" value="1"/>
</dbReference>
<gene>
    <name evidence="3" type="ORF">BOH66_15300</name>
</gene>
<dbReference type="Pfam" id="PF20731">
    <property type="entry name" value="RE_NgoFVII_C"/>
    <property type="match status" value="1"/>
</dbReference>
<evidence type="ECO:0000259" key="1">
    <source>
        <dbReference type="Pfam" id="PF09565"/>
    </source>
</evidence>
<name>A0A1P8UCU3_9MICO</name>
<evidence type="ECO:0000313" key="4">
    <source>
        <dbReference type="Proteomes" id="UP000187185"/>
    </source>
</evidence>
<dbReference type="SUPFAM" id="SSF56024">
    <property type="entry name" value="Phospholipase D/nuclease"/>
    <property type="match status" value="1"/>
</dbReference>
<dbReference type="KEGG" id="maur:BOH66_15300"/>
<feature type="domain" description="Restriction endonuclease type II NgoFVII N-terminal" evidence="1">
    <location>
        <begin position="3"/>
        <end position="160"/>
    </location>
</feature>
<dbReference type="STRING" id="36805.BOH66_15300"/>
<dbReference type="REBASE" id="190455">
    <property type="entry name" value="R1.Mau15219ORF15305P"/>
</dbReference>
<dbReference type="InterPro" id="IPR019065">
    <property type="entry name" value="RE_NgoFVII_N"/>
</dbReference>
<sequence>MFDTVLARYIDAGADEIRIVSGYASPEMCTRLLLAARDRGREITIRLVVGMTGYEGVTLDTHQGFLSVQAAPPDGSGRLGVQYVTGGVSVHSKLFVWMRGRDPLDAWMGSANFTQNGFGVGFRAGRHHEIMIPTDVESALRYFDEIESQSLSIDHPEVENEIAIHNRPLPTSISIASSEGAQEPDEIERESVVLPLVALRASPETKRGEVHRRSGLNWGQRPEYNREPNQAYIPVPAQVRRMDFFPPKGVVFRVSTTDNKQFLMTVAQDNSKALETPQNNAFIGEYFRMRLGVANGAPVGPIDLSNFGSRFVVFYRVDDGDEEPTYIMDYSPEHDARGAEFYNL</sequence>